<evidence type="ECO:0000313" key="3">
    <source>
        <dbReference type="Proteomes" id="UP000468735"/>
    </source>
</evidence>
<gene>
    <name evidence="2" type="ORF">F8566_47270</name>
</gene>
<dbReference type="Pfam" id="PF13569">
    <property type="entry name" value="DUF4132"/>
    <property type="match status" value="1"/>
</dbReference>
<dbReference type="InterPro" id="IPR025406">
    <property type="entry name" value="DUF4132"/>
</dbReference>
<evidence type="ECO:0000259" key="1">
    <source>
        <dbReference type="Pfam" id="PF13569"/>
    </source>
</evidence>
<comment type="caution">
    <text evidence="2">The sequence shown here is derived from an EMBL/GenBank/DDBJ whole genome shotgun (WGS) entry which is preliminary data.</text>
</comment>
<proteinExistence type="predicted"/>
<dbReference type="AlphaFoldDB" id="A0A6H9Y634"/>
<protein>
    <submittedName>
        <fullName evidence="2">DUF4132 domain-containing protein</fullName>
    </submittedName>
</protein>
<keyword evidence="3" id="KW-1185">Reference proteome</keyword>
<sequence length="1120" mass="124628">MNVADENVLVLPESWWRESHPRRGGRHVPDIEIDPAVTASVRDRVKECRYAIEAVLEHPETEKDLADRVRAYLDGAPDPAGAAAVAVIAFWRRWFWKEEEYLGLLDAWVTDHGVAFAACAFAEYRRIEVIEPPREPDRGNVIVVVAYAAGSRPGPSDIGIRYRIDGAAPDRRGSRWMPEDFTRQLRILLSRADDAEYAEAVKGLAEYRRSPEDQVLISYLVPAEQDWVDECCANHHELSMQEHLISSLGSPAQVDLIGIEARPTWIGWSPGLIASLVEGVGVEAVVSLLARVMEGERHYDDSPVLEALALLPTDAAFQALADRLDDKNVVPVVREAMRRFPVRAARLLAPLANTSEIATTLLTLHLLGDPGLLPRLPEETRNALKPIITAITRTEEAEAGDLPRLLVEPPWTRKRPKHKPFVLEGLTEPGDSRMLWEPGERERWAKADPRRMRYWSTEYDGDWQDPISRCRGEHMGGAAKAGLFAVAPEQLLRPLLSQAGEWDVAQANVWLPPLISRFELDALPLAMSVADSAPAAFSEVLLPFLDAEVAWVMADWLGRLKSAGDVARRWFERHGVDAVPLLLPAALDRPSDDRRNAENALRLLAAAHGPEAIIEAARVHGDEAAGAIGSMLATDPLELLPSRPPTIGAWADPGLLPPIHLRGRERVLPDTATRHVLEMLAMSKPGRVYAGLDTVREMCAPQSLAQFGWAVFQRWQLEGAPSKDNWALHQLGWLGDDDTVRRLAPLIRAWPRENLSARAVAGLDILAAIGSDVALLHLYGISQRMKFKALKARAQERIQEVAAALGLSGDQLADRAVPDFGLDADGSMTLDYGPRTFTVGFDEQLKPYVIEENGKHRKDLPKPAATDDATVAPETKKRFTALRKEVKAIAEGQIRQLEQAMVTHRHWSLEEFRTYLVGHPLMWHITRRLVWLADGTPFRLAEDRTFADVDDTTFEPPETARITVAHPLHLGEDLGTWSELFADYEILQPFPQLGRPTFALTPEERDSGLLKRFEGATAPYGKAKGLSEGRWSADNEASDGDWIARRAADHYVVVELWPGLRYGRAGEYPDQSIRTVWLADRPRHYEPGGEGPRRFGDLDPATVSEILYDLTRLTEAPPGS</sequence>
<accession>A0A6H9Y634</accession>
<dbReference type="Proteomes" id="UP000468735">
    <property type="component" value="Unassembled WGS sequence"/>
</dbReference>
<dbReference type="OrthoDB" id="4554725at2"/>
<reference evidence="2 3" key="1">
    <citation type="submission" date="2019-09" db="EMBL/GenBank/DDBJ databases">
        <title>Actinomadura physcomitrii sp. nov., a novel actinomycete isolated from moss [Physcomitrium sphaericum (Ludw) Fuernr].</title>
        <authorList>
            <person name="Zhuang X."/>
            <person name="Liu C."/>
        </authorList>
    </citation>
    <scope>NUCLEOTIDE SEQUENCE [LARGE SCALE GENOMIC DNA]</scope>
    <source>
        <strain evidence="2 3">HMC1</strain>
    </source>
</reference>
<name>A0A6H9Y634_9ACTN</name>
<feature type="domain" description="DUF4132" evidence="1">
    <location>
        <begin position="854"/>
        <end position="1028"/>
    </location>
</feature>
<dbReference type="RefSeq" id="WP_151570626.1">
    <property type="nucleotide sequence ID" value="NZ_WBMT01000034.1"/>
</dbReference>
<organism evidence="2 3">
    <name type="scientific">Actinomadura rudentiformis</name>
    <dbReference type="NCBI Taxonomy" id="359158"/>
    <lineage>
        <taxon>Bacteria</taxon>
        <taxon>Bacillati</taxon>
        <taxon>Actinomycetota</taxon>
        <taxon>Actinomycetes</taxon>
        <taxon>Streptosporangiales</taxon>
        <taxon>Thermomonosporaceae</taxon>
        <taxon>Actinomadura</taxon>
    </lineage>
</organism>
<evidence type="ECO:0000313" key="2">
    <source>
        <dbReference type="EMBL" id="KAB2339624.1"/>
    </source>
</evidence>
<dbReference type="EMBL" id="WBMT01000034">
    <property type="protein sequence ID" value="KAB2339624.1"/>
    <property type="molecule type" value="Genomic_DNA"/>
</dbReference>